<dbReference type="AlphaFoldDB" id="A0A067FQT3"/>
<evidence type="ECO:0000256" key="6">
    <source>
        <dbReference type="PROSITE-ProRule" id="PRU00175"/>
    </source>
</evidence>
<keyword evidence="5" id="KW-0862">Zinc</keyword>
<dbReference type="EC" id="2.3.2.27" evidence="2"/>
<dbReference type="InterPro" id="IPR001841">
    <property type="entry name" value="Znf_RING"/>
</dbReference>
<gene>
    <name evidence="8" type="ORF">CISIN_1g041990mg</name>
</gene>
<dbReference type="PANTHER" id="PTHR15710:SF196">
    <property type="entry name" value="F6A14.12 PROTEIN-RELATED"/>
    <property type="match status" value="1"/>
</dbReference>
<dbReference type="GO" id="GO:0016567">
    <property type="term" value="P:protein ubiquitination"/>
    <property type="evidence" value="ECO:0000318"/>
    <property type="project" value="GO_Central"/>
</dbReference>
<dbReference type="Pfam" id="PF13639">
    <property type="entry name" value="zf-RING_2"/>
    <property type="match status" value="1"/>
</dbReference>
<dbReference type="GO" id="GO:0008270">
    <property type="term" value="F:zinc ion binding"/>
    <property type="evidence" value="ECO:0007669"/>
    <property type="project" value="UniProtKB-KW"/>
</dbReference>
<accession>A0A067FQT3</accession>
<keyword evidence="9" id="KW-1185">Reference proteome</keyword>
<evidence type="ECO:0000313" key="9">
    <source>
        <dbReference type="Proteomes" id="UP000027120"/>
    </source>
</evidence>
<evidence type="ECO:0000313" key="8">
    <source>
        <dbReference type="EMBL" id="KDO65556.1"/>
    </source>
</evidence>
<dbReference type="eggNOG" id="KOG0800">
    <property type="taxonomic scope" value="Eukaryota"/>
</dbReference>
<sequence length="225" mass="25419">MASDYEDYCEIWAENAKSIEDEVRASVTFSLVFHVSFIHLPRDPAEDDDEEEDGVAEINNLTESAVEDRDIEVARDRLINEETCQETLEGILSSVRVPSRPLFVEKILSCARAMASDKAFEGYKVLRMQVRICAVVDDDDGDIEEVSESASVAEGASREAIERLERVQIDEDRLRRQQCLCAICLQEFVVGLQVTRLPCSHIFHGDCVLNWLTKSKSCPLCRSEL</sequence>
<dbReference type="CDD" id="cd16454">
    <property type="entry name" value="RING-H2_PA-TM-RING"/>
    <property type="match status" value="1"/>
</dbReference>
<evidence type="ECO:0000256" key="3">
    <source>
        <dbReference type="ARBA" id="ARBA00022723"/>
    </source>
</evidence>
<dbReference type="InterPro" id="IPR013083">
    <property type="entry name" value="Znf_RING/FYVE/PHD"/>
</dbReference>
<dbReference type="Gene3D" id="3.30.40.10">
    <property type="entry name" value="Zinc/RING finger domain, C3HC4 (zinc finger)"/>
    <property type="match status" value="1"/>
</dbReference>
<evidence type="ECO:0000256" key="4">
    <source>
        <dbReference type="ARBA" id="ARBA00022771"/>
    </source>
</evidence>
<dbReference type="SMR" id="A0A067FQT3"/>
<evidence type="ECO:0000256" key="1">
    <source>
        <dbReference type="ARBA" id="ARBA00000900"/>
    </source>
</evidence>
<dbReference type="PROSITE" id="PS50089">
    <property type="entry name" value="ZF_RING_2"/>
    <property type="match status" value="1"/>
</dbReference>
<dbReference type="KEGG" id="cit:102621366"/>
<dbReference type="EMBL" id="KK784902">
    <property type="protein sequence ID" value="KDO65556.1"/>
    <property type="molecule type" value="Genomic_DNA"/>
</dbReference>
<organism evidence="8 9">
    <name type="scientific">Citrus sinensis</name>
    <name type="common">Sweet orange</name>
    <name type="synonym">Citrus aurantium var. sinensis</name>
    <dbReference type="NCBI Taxonomy" id="2711"/>
    <lineage>
        <taxon>Eukaryota</taxon>
        <taxon>Viridiplantae</taxon>
        <taxon>Streptophyta</taxon>
        <taxon>Embryophyta</taxon>
        <taxon>Tracheophyta</taxon>
        <taxon>Spermatophyta</taxon>
        <taxon>Magnoliopsida</taxon>
        <taxon>eudicotyledons</taxon>
        <taxon>Gunneridae</taxon>
        <taxon>Pentapetalae</taxon>
        <taxon>rosids</taxon>
        <taxon>malvids</taxon>
        <taxon>Sapindales</taxon>
        <taxon>Rutaceae</taxon>
        <taxon>Aurantioideae</taxon>
        <taxon>Citrus</taxon>
    </lineage>
</organism>
<name>A0A067FQT3_CITSI</name>
<dbReference type="PANTHER" id="PTHR15710">
    <property type="entry name" value="E3 UBIQUITIN-PROTEIN LIGASE PRAJA"/>
    <property type="match status" value="1"/>
</dbReference>
<comment type="catalytic activity">
    <reaction evidence="1">
        <text>S-ubiquitinyl-[E2 ubiquitin-conjugating enzyme]-L-cysteine + [acceptor protein]-L-lysine = [E2 ubiquitin-conjugating enzyme]-L-cysteine + N(6)-ubiquitinyl-[acceptor protein]-L-lysine.</text>
        <dbReference type="EC" id="2.3.2.27"/>
    </reaction>
</comment>
<dbReference type="STRING" id="2711.A0A067FQT3"/>
<dbReference type="GO" id="GO:0005737">
    <property type="term" value="C:cytoplasm"/>
    <property type="evidence" value="ECO:0000318"/>
    <property type="project" value="GO_Central"/>
</dbReference>
<proteinExistence type="predicted"/>
<keyword evidence="3" id="KW-0479">Metal-binding</keyword>
<reference evidence="8 9" key="1">
    <citation type="submission" date="2014-04" db="EMBL/GenBank/DDBJ databases">
        <authorList>
            <consortium name="International Citrus Genome Consortium"/>
            <person name="Gmitter F."/>
            <person name="Chen C."/>
            <person name="Farmerie W."/>
            <person name="Harkins T."/>
            <person name="Desany B."/>
            <person name="Mohiuddin M."/>
            <person name="Kodira C."/>
            <person name="Borodovsky M."/>
            <person name="Lomsadze A."/>
            <person name="Burns P."/>
            <person name="Jenkins J."/>
            <person name="Prochnik S."/>
            <person name="Shu S."/>
            <person name="Chapman J."/>
            <person name="Pitluck S."/>
            <person name="Schmutz J."/>
            <person name="Rokhsar D."/>
        </authorList>
    </citation>
    <scope>NUCLEOTIDE SEQUENCE</scope>
</reference>
<evidence type="ECO:0000259" key="7">
    <source>
        <dbReference type="PROSITE" id="PS50089"/>
    </source>
</evidence>
<dbReference type="GO" id="GO:0061630">
    <property type="term" value="F:ubiquitin protein ligase activity"/>
    <property type="evidence" value="ECO:0000318"/>
    <property type="project" value="GO_Central"/>
</dbReference>
<protein>
    <recommendedName>
        <fullName evidence="2">RING-type E3 ubiquitin transferase</fullName>
        <ecNumber evidence="2">2.3.2.27</ecNumber>
    </recommendedName>
</protein>
<feature type="domain" description="RING-type" evidence="7">
    <location>
        <begin position="181"/>
        <end position="222"/>
    </location>
</feature>
<dbReference type="SMART" id="SM00184">
    <property type="entry name" value="RING"/>
    <property type="match status" value="1"/>
</dbReference>
<keyword evidence="4 6" id="KW-0863">Zinc-finger</keyword>
<dbReference type="SUPFAM" id="SSF57850">
    <property type="entry name" value="RING/U-box"/>
    <property type="match status" value="1"/>
</dbReference>
<evidence type="ECO:0000256" key="2">
    <source>
        <dbReference type="ARBA" id="ARBA00012483"/>
    </source>
</evidence>
<dbReference type="Proteomes" id="UP000027120">
    <property type="component" value="Unassembled WGS sequence"/>
</dbReference>
<dbReference type="PaxDb" id="2711-XP_006494258.1"/>
<evidence type="ECO:0000256" key="5">
    <source>
        <dbReference type="ARBA" id="ARBA00022833"/>
    </source>
</evidence>